<name>A0ABM7ZW19_STRNI</name>
<dbReference type="EMBL" id="AP026073">
    <property type="protein sequence ID" value="BDM70568.1"/>
    <property type="molecule type" value="Genomic_DNA"/>
</dbReference>
<sequence>MDGRLIREPDTRVVRAWPDQEPAEFTMPQCVYASWLTPELMRETEEG</sequence>
<evidence type="ECO:0000313" key="1">
    <source>
        <dbReference type="EMBL" id="BDM70568.1"/>
    </source>
</evidence>
<organism evidence="1 2">
    <name type="scientific">Streptomyces nigrescens</name>
    <dbReference type="NCBI Taxonomy" id="1920"/>
    <lineage>
        <taxon>Bacteria</taxon>
        <taxon>Bacillati</taxon>
        <taxon>Actinomycetota</taxon>
        <taxon>Actinomycetes</taxon>
        <taxon>Kitasatosporales</taxon>
        <taxon>Streptomycetaceae</taxon>
        <taxon>Streptomyces</taxon>
    </lineage>
</organism>
<evidence type="ECO:0000313" key="2">
    <source>
        <dbReference type="Proteomes" id="UP001059597"/>
    </source>
</evidence>
<dbReference type="Proteomes" id="UP001059597">
    <property type="component" value="Chromosome"/>
</dbReference>
<protein>
    <submittedName>
        <fullName evidence="1">Uncharacterized protein</fullName>
    </submittedName>
</protein>
<reference evidence="1" key="1">
    <citation type="submission" date="2022-06" db="EMBL/GenBank/DDBJ databases">
        <title>Complete genome sequence of Streptomyces nigrescens HEK616.</title>
        <authorList>
            <person name="Asamizu S."/>
            <person name="Onaka H."/>
        </authorList>
    </citation>
    <scope>NUCLEOTIDE SEQUENCE</scope>
    <source>
        <strain evidence="1">HEK616</strain>
    </source>
</reference>
<gene>
    <name evidence="1" type="ORF">HEK616_40550</name>
</gene>
<dbReference type="RefSeq" id="WP_261954291.1">
    <property type="nucleotide sequence ID" value="NZ_AP026073.1"/>
</dbReference>
<proteinExistence type="predicted"/>
<accession>A0ABM7ZW19</accession>
<keyword evidence="2" id="KW-1185">Reference proteome</keyword>